<protein>
    <submittedName>
        <fullName evidence="8">Ephrin type-B receptor 3</fullName>
    </submittedName>
</protein>
<dbReference type="InterPro" id="IPR000719">
    <property type="entry name" value="Prot_kinase_dom"/>
</dbReference>
<proteinExistence type="predicted"/>
<dbReference type="CDD" id="cd13999">
    <property type="entry name" value="STKc_MAP3K-like"/>
    <property type="match status" value="1"/>
</dbReference>
<dbReference type="Pfam" id="PF07714">
    <property type="entry name" value="PK_Tyr_Ser-Thr"/>
    <property type="match status" value="1"/>
</dbReference>
<dbReference type="InterPro" id="IPR051681">
    <property type="entry name" value="Ser/Thr_Kinases-Pseudokinases"/>
</dbReference>
<dbReference type="PANTHER" id="PTHR44329">
    <property type="entry name" value="SERINE/THREONINE-PROTEIN KINASE TNNI3K-RELATED"/>
    <property type="match status" value="1"/>
</dbReference>
<feature type="region of interest" description="Disordered" evidence="5">
    <location>
        <begin position="328"/>
        <end position="382"/>
    </location>
</feature>
<dbReference type="AlphaFoldDB" id="A0A9N8DHA3"/>
<feature type="compositionally biased region" description="Low complexity" evidence="5">
    <location>
        <begin position="348"/>
        <end position="373"/>
    </location>
</feature>
<dbReference type="InterPro" id="IPR011009">
    <property type="entry name" value="Kinase-like_dom_sf"/>
</dbReference>
<feature type="domain" description="ACT" evidence="7">
    <location>
        <begin position="493"/>
        <end position="571"/>
    </location>
</feature>
<feature type="compositionally biased region" description="Low complexity" evidence="5">
    <location>
        <begin position="145"/>
        <end position="165"/>
    </location>
</feature>
<evidence type="ECO:0000259" key="6">
    <source>
        <dbReference type="PROSITE" id="PS50011"/>
    </source>
</evidence>
<dbReference type="PANTHER" id="PTHR44329:SF288">
    <property type="entry name" value="MITOGEN-ACTIVATED PROTEIN KINASE KINASE KINASE 20"/>
    <property type="match status" value="1"/>
</dbReference>
<keyword evidence="1" id="KW-0808">Transferase</keyword>
<gene>
    <name evidence="8" type="ORF">SEMRO_88_G046460.1</name>
</gene>
<dbReference type="PROSITE" id="PS51671">
    <property type="entry name" value="ACT"/>
    <property type="match status" value="1"/>
</dbReference>
<keyword evidence="4" id="KW-0067">ATP-binding</keyword>
<feature type="compositionally biased region" description="Polar residues" evidence="5">
    <location>
        <begin position="174"/>
        <end position="183"/>
    </location>
</feature>
<dbReference type="SUPFAM" id="SSF56112">
    <property type="entry name" value="Protein kinase-like (PK-like)"/>
    <property type="match status" value="1"/>
</dbReference>
<keyword evidence="2" id="KW-0547">Nucleotide-binding</keyword>
<dbReference type="InterPro" id="IPR008271">
    <property type="entry name" value="Ser/Thr_kinase_AS"/>
</dbReference>
<dbReference type="SMART" id="SM00220">
    <property type="entry name" value="S_TKc"/>
    <property type="match status" value="1"/>
</dbReference>
<feature type="region of interest" description="Disordered" evidence="5">
    <location>
        <begin position="1"/>
        <end position="29"/>
    </location>
</feature>
<keyword evidence="8" id="KW-0675">Receptor</keyword>
<dbReference type="PROSITE" id="PS50011">
    <property type="entry name" value="PROTEIN_KINASE_DOM"/>
    <property type="match status" value="1"/>
</dbReference>
<evidence type="ECO:0000256" key="5">
    <source>
        <dbReference type="SAM" id="MobiDB-lite"/>
    </source>
</evidence>
<feature type="region of interest" description="Disordered" evidence="5">
    <location>
        <begin position="94"/>
        <end position="214"/>
    </location>
</feature>
<evidence type="ECO:0000313" key="9">
    <source>
        <dbReference type="Proteomes" id="UP001153069"/>
    </source>
</evidence>
<sequence length="1083" mass="118102">MMASDGIDRMHQPSTGTRANEGATPAPVPTTTFLKRTAAATTPAVSTTDSYRVIFPKREGLDCGNQYSAVHQPRYLIPPHSDAAAVLMGNAMSDGQERNQQTQNQAPRHRYPHHQTRTVNNSNSELPLPAQPPAPRSNLSALLENQQPRQQQQQQTNAAQSPAATFPVSEELCTCNQASSPSTDSKHGEADSASGPAPPPPAPPLPSVPLGRSAPAIVTNVPSNRRRYSAGAMLGTPPMALHKECVCGAEEAAATEFEQRVQQNADVLTNPDVPSSGRVRSCLSSKELGMLAPPSGSPYVAMLSQRELLENAMTEKWSEKRDCLHLEVTPSTSPVPDKAPIHNLAVGSSSNDISTSSSQQSGSSASRKAGANENRNRRRAAHNRAVVEELCEIVADLFVAESKLIKPSNYGVSRSLERGNVLKSIQKFVAALPTRYALGADTPSEVLLHMRLMAVARSDPVKCVVHIINLDNDSYWTGNGVHGSKGAQRNLRLVTIACSDALGLLEYITKLLGTGGSRVLDADVMLSSDRIVLDRFVVEMNGRLRLDKLANLIEAFLKKARAKVEHDREHQEDCSCQDSSQETQSVMASGPLYFNPTKHQSSNNLVRRDVRAEIQGAVPLTEVLATPNQHDVRLDPQFETLKRHFSMPNELACRSLRGQHLQNPGIFTPSLSGIHRSNQSPVQNVNLLPRPAEASFDAISDPAMSGIAIETVPDSQSMRQKRPLVNRHGSSDLDRIGLEGDSESVADFVTVPSQEGNNSRVVEARVVPLIPFDELMLIENIGMGRVSTIYRAAWQNPMVVQMVALKVAMVNPETRDMAHVDELRREADIAARIQHPNVCELVGVAADAECFCLAYDYCEGGSVLSLLSDTSRYYEYLPIALDVANGMAHLHSRDIIHRDLKPSNILLTRDQRAKIADFGMSVANAGQELTAETGTYRYMAPEVIRHESYSSNADVYSFGIFLWQLITRQVPFASMTPVQAAYAVAEGRRPEIPPSTPPRLKEIIEACWNQDSHQRPSFTYIAMALADYAKLSFSPASVGAQTLQIANDMLATVEGNSNINVDFTAPVPDPYILNLDENVGLEI</sequence>
<dbReference type="GO" id="GO:0005524">
    <property type="term" value="F:ATP binding"/>
    <property type="evidence" value="ECO:0007669"/>
    <property type="project" value="UniProtKB-KW"/>
</dbReference>
<reference evidence="8" key="1">
    <citation type="submission" date="2020-06" db="EMBL/GenBank/DDBJ databases">
        <authorList>
            <consortium name="Plant Systems Biology data submission"/>
        </authorList>
    </citation>
    <scope>NUCLEOTIDE SEQUENCE</scope>
    <source>
        <strain evidence="8">D6</strain>
    </source>
</reference>
<evidence type="ECO:0000256" key="2">
    <source>
        <dbReference type="ARBA" id="ARBA00022741"/>
    </source>
</evidence>
<feature type="compositionally biased region" description="Basic residues" evidence="5">
    <location>
        <begin position="107"/>
        <end position="116"/>
    </location>
</feature>
<dbReference type="InterPro" id="IPR001245">
    <property type="entry name" value="Ser-Thr/Tyr_kinase_cat_dom"/>
</dbReference>
<keyword evidence="9" id="KW-1185">Reference proteome</keyword>
<feature type="region of interest" description="Disordered" evidence="5">
    <location>
        <begin position="714"/>
        <end position="737"/>
    </location>
</feature>
<evidence type="ECO:0000256" key="4">
    <source>
        <dbReference type="ARBA" id="ARBA00022840"/>
    </source>
</evidence>
<dbReference type="OrthoDB" id="4062651at2759"/>
<evidence type="ECO:0000313" key="8">
    <source>
        <dbReference type="EMBL" id="CAB9500626.1"/>
    </source>
</evidence>
<accession>A0A9N8DHA3</accession>
<dbReference type="EMBL" id="CAICTM010000087">
    <property type="protein sequence ID" value="CAB9500626.1"/>
    <property type="molecule type" value="Genomic_DNA"/>
</dbReference>
<feature type="domain" description="Protein kinase" evidence="6">
    <location>
        <begin position="775"/>
        <end position="1031"/>
    </location>
</feature>
<feature type="compositionally biased region" description="Basic and acidic residues" evidence="5">
    <location>
        <begin position="1"/>
        <end position="11"/>
    </location>
</feature>
<dbReference type="PRINTS" id="PR00109">
    <property type="entry name" value="TYRKINASE"/>
</dbReference>
<comment type="caution">
    <text evidence="8">The sequence shown here is derived from an EMBL/GenBank/DDBJ whole genome shotgun (WGS) entry which is preliminary data.</text>
</comment>
<dbReference type="GO" id="GO:0004674">
    <property type="term" value="F:protein serine/threonine kinase activity"/>
    <property type="evidence" value="ECO:0007669"/>
    <property type="project" value="TreeGrafter"/>
</dbReference>
<dbReference type="Proteomes" id="UP001153069">
    <property type="component" value="Unassembled WGS sequence"/>
</dbReference>
<evidence type="ECO:0000256" key="1">
    <source>
        <dbReference type="ARBA" id="ARBA00022679"/>
    </source>
</evidence>
<dbReference type="Gene3D" id="1.10.510.10">
    <property type="entry name" value="Transferase(Phosphotransferase) domain 1"/>
    <property type="match status" value="1"/>
</dbReference>
<keyword evidence="3" id="KW-0418">Kinase</keyword>
<evidence type="ECO:0000256" key="3">
    <source>
        <dbReference type="ARBA" id="ARBA00022777"/>
    </source>
</evidence>
<feature type="compositionally biased region" description="Pro residues" evidence="5">
    <location>
        <begin position="196"/>
        <end position="207"/>
    </location>
</feature>
<evidence type="ECO:0000259" key="7">
    <source>
        <dbReference type="PROSITE" id="PS51671"/>
    </source>
</evidence>
<dbReference type="InterPro" id="IPR002912">
    <property type="entry name" value="ACT_dom"/>
</dbReference>
<organism evidence="8 9">
    <name type="scientific">Seminavis robusta</name>
    <dbReference type="NCBI Taxonomy" id="568900"/>
    <lineage>
        <taxon>Eukaryota</taxon>
        <taxon>Sar</taxon>
        <taxon>Stramenopiles</taxon>
        <taxon>Ochrophyta</taxon>
        <taxon>Bacillariophyta</taxon>
        <taxon>Bacillariophyceae</taxon>
        <taxon>Bacillariophycidae</taxon>
        <taxon>Naviculales</taxon>
        <taxon>Naviculaceae</taxon>
        <taxon>Seminavis</taxon>
    </lineage>
</organism>
<dbReference type="PROSITE" id="PS00108">
    <property type="entry name" value="PROTEIN_KINASE_ST"/>
    <property type="match status" value="1"/>
</dbReference>
<name>A0A9N8DHA3_9STRA</name>